<accession>A0A2I1CJQ3</accession>
<gene>
    <name evidence="2" type="ORF">P174DRAFT_418787</name>
</gene>
<dbReference type="RefSeq" id="XP_024686453.1">
    <property type="nucleotide sequence ID" value="XM_024824724.1"/>
</dbReference>
<feature type="region of interest" description="Disordered" evidence="1">
    <location>
        <begin position="332"/>
        <end position="361"/>
    </location>
</feature>
<dbReference type="VEuPathDB" id="FungiDB:P174DRAFT_418787"/>
<dbReference type="Proteomes" id="UP000234474">
    <property type="component" value="Unassembled WGS sequence"/>
</dbReference>
<dbReference type="OrthoDB" id="4505768at2759"/>
<dbReference type="GeneID" id="36532049"/>
<organism evidence="2 3">
    <name type="scientific">Aspergillus novofumigatus (strain IBT 16806)</name>
    <dbReference type="NCBI Taxonomy" id="1392255"/>
    <lineage>
        <taxon>Eukaryota</taxon>
        <taxon>Fungi</taxon>
        <taxon>Dikarya</taxon>
        <taxon>Ascomycota</taxon>
        <taxon>Pezizomycotina</taxon>
        <taxon>Eurotiomycetes</taxon>
        <taxon>Eurotiomycetidae</taxon>
        <taxon>Eurotiales</taxon>
        <taxon>Aspergillaceae</taxon>
        <taxon>Aspergillus</taxon>
        <taxon>Aspergillus subgen. Fumigati</taxon>
    </lineage>
</organism>
<dbReference type="EMBL" id="MSZS01000002">
    <property type="protein sequence ID" value="PKX97858.1"/>
    <property type="molecule type" value="Genomic_DNA"/>
</dbReference>
<name>A0A2I1CJQ3_ASPN1</name>
<evidence type="ECO:0000313" key="3">
    <source>
        <dbReference type="Proteomes" id="UP000234474"/>
    </source>
</evidence>
<dbReference type="OMA" id="PRSEYFE"/>
<protein>
    <submittedName>
        <fullName evidence="2">Uncharacterized protein</fullName>
    </submittedName>
</protein>
<evidence type="ECO:0000313" key="2">
    <source>
        <dbReference type="EMBL" id="PKX97858.1"/>
    </source>
</evidence>
<proteinExistence type="predicted"/>
<dbReference type="STRING" id="1392255.A0A2I1CJQ3"/>
<dbReference type="AlphaFoldDB" id="A0A2I1CJQ3"/>
<keyword evidence="3" id="KW-1185">Reference proteome</keyword>
<evidence type="ECO:0000256" key="1">
    <source>
        <dbReference type="SAM" id="MobiDB-lite"/>
    </source>
</evidence>
<sequence length="525" mass="59513">MVVVLTAKIQHELYGLGLALSQVWGPPPPSTQGVQAAVDEVVQAWEQAQARAKADQAIQASQLTDANPWLRMTWWADYLQGTQAHDLLACVAAPEEDPQDATEQRVQVIWATMEQVARKSQQTVQHCGQAIRVEAVRSEKGQTPYRPLLAYMDEAAVQKHVRPWQQILAFIARTQAPHGWTSLKYGMTARQRQKWRQLWQLASQAAVPGDREDREDLEDLENPEDLEVWAMTAIEKACLEFCIELLNQRHRSHEYESALVCAMAVLGQGEAGWRDPESYPPILSRVIKVARFMVVQKALWMDPNPWQIIQTWIQKDQSAEWVLASADDQLGEIDEGYGSDDPPSLPPSSPPSSIHSDDPLPAVNIRQSRRPFQEQVTWMMHQFMIRGTHGPMETLLDWRTYGLKVHYNHTAPGHVTWMGEDQLLYQQMAFTMGDFRGFIHGLVTAPEPGGVELFARRTDPVAGGWDPLDDRPAVAEPVMQRHFLRGGRFHRGAIQQYWQRVAQFKEKLAILVHVTAGSRRGPRSC</sequence>
<reference evidence="3" key="1">
    <citation type="journal article" date="2018" name="Proc. Natl. Acad. Sci. U.S.A.">
        <title>Linking secondary metabolites to gene clusters through genome sequencing of six diverse Aspergillus species.</title>
        <authorList>
            <person name="Kaerboelling I."/>
            <person name="Vesth T.C."/>
            <person name="Frisvad J.C."/>
            <person name="Nybo J.L."/>
            <person name="Theobald S."/>
            <person name="Kuo A."/>
            <person name="Bowyer P."/>
            <person name="Matsuda Y."/>
            <person name="Mondo S."/>
            <person name="Lyhne E.K."/>
            <person name="Kogle M.E."/>
            <person name="Clum A."/>
            <person name="Lipzen A."/>
            <person name="Salamov A."/>
            <person name="Ngan C.Y."/>
            <person name="Daum C."/>
            <person name="Chiniquy J."/>
            <person name="Barry K."/>
            <person name="LaButti K."/>
            <person name="Haridas S."/>
            <person name="Simmons B.A."/>
            <person name="Magnuson J.K."/>
            <person name="Mortensen U.H."/>
            <person name="Larsen T.O."/>
            <person name="Grigoriev I.V."/>
            <person name="Baker S.E."/>
            <person name="Andersen M.R."/>
        </authorList>
    </citation>
    <scope>NUCLEOTIDE SEQUENCE [LARGE SCALE GENOMIC DNA]</scope>
    <source>
        <strain evidence="3">IBT 16806</strain>
    </source>
</reference>
<comment type="caution">
    <text evidence="2">The sequence shown here is derived from an EMBL/GenBank/DDBJ whole genome shotgun (WGS) entry which is preliminary data.</text>
</comment>